<organism evidence="1 2">
    <name type="scientific">Parabacteroides goldsteinii DSM 19448 = WAL 12034</name>
    <dbReference type="NCBI Taxonomy" id="927665"/>
    <lineage>
        <taxon>Bacteria</taxon>
        <taxon>Pseudomonadati</taxon>
        <taxon>Bacteroidota</taxon>
        <taxon>Bacteroidia</taxon>
        <taxon>Bacteroidales</taxon>
        <taxon>Tannerellaceae</taxon>
        <taxon>Parabacteroides</taxon>
    </lineage>
</organism>
<dbReference type="Proteomes" id="UP000033047">
    <property type="component" value="Unassembled WGS sequence"/>
</dbReference>
<gene>
    <name evidence="1" type="ORF">HMPREF1535_01199</name>
</gene>
<dbReference type="PATRIC" id="fig|927665.4.peg.1224"/>
<proteinExistence type="predicted"/>
<dbReference type="EMBL" id="AQHV01000008">
    <property type="protein sequence ID" value="KKB57752.1"/>
    <property type="molecule type" value="Genomic_DNA"/>
</dbReference>
<evidence type="ECO:0008006" key="3">
    <source>
        <dbReference type="Google" id="ProtNLM"/>
    </source>
</evidence>
<sequence length="366" mass="42977">MKTNILLTLFIACSFFCNGKNGVTRIDMSHYQTICFDSLVTNISCTKLENKLFEQCIDMIQHKDFLYFMGSTIAGKSVTIYKNTGAFIKELTFSDALLVNSMCVIRELEELWVVSRFKIINKFKLDGTLIKRVSLPFPCANIIPTDKHDFLVYSGGTCNERGNIEGHFMALTDLKSINKLFMPMQGKNEWPYTPYNLHTTDTNNNIFIFPPRIDTIYSYNFQQKELYPLYSLDFHGDFLKSDKGFEDHEMHEIITKRTYIHNRYSFYQASGKLFFKLKGKREDFCFINLKDHLLYSFDRLFDQFQSRFINPFVGSYKDKLYLLVWEKDLAEHYQNIKCNYPAIRKILPSLSTDNSNWILITIDIKK</sequence>
<dbReference type="HOGENOM" id="CLU_756154_0_0_10"/>
<name>A0A0F5JJX9_9BACT</name>
<evidence type="ECO:0000313" key="1">
    <source>
        <dbReference type="EMBL" id="KKB57752.1"/>
    </source>
</evidence>
<accession>A0A0F5JJX9</accession>
<dbReference type="RefSeq" id="WP_046145563.1">
    <property type="nucleotide sequence ID" value="NZ_KQ033912.1"/>
</dbReference>
<dbReference type="GeneID" id="69982419"/>
<dbReference type="STRING" id="927665.HMPREF1535_01199"/>
<comment type="caution">
    <text evidence="1">The sequence shown here is derived from an EMBL/GenBank/DDBJ whole genome shotgun (WGS) entry which is preliminary data.</text>
</comment>
<reference evidence="1 2" key="1">
    <citation type="submission" date="2013-04" db="EMBL/GenBank/DDBJ databases">
        <title>The Genome Sequence of Parabacteroides goldsteinii DSM 19448.</title>
        <authorList>
            <consortium name="The Broad Institute Genomics Platform"/>
            <person name="Earl A."/>
            <person name="Ward D."/>
            <person name="Feldgarden M."/>
            <person name="Gevers D."/>
            <person name="Martens E."/>
            <person name="Sakamoto M."/>
            <person name="Benno Y."/>
            <person name="Song Y."/>
            <person name="Liu C."/>
            <person name="Lee J."/>
            <person name="Bolanos M."/>
            <person name="Vaisanen M.L."/>
            <person name="Finegold S.M."/>
            <person name="Walker B."/>
            <person name="Young S."/>
            <person name="Zeng Q."/>
            <person name="Gargeya S."/>
            <person name="Fitzgerald M."/>
            <person name="Haas B."/>
            <person name="Abouelleil A."/>
            <person name="Allen A.W."/>
            <person name="Alvarado L."/>
            <person name="Arachchi H.M."/>
            <person name="Berlin A.M."/>
            <person name="Chapman S.B."/>
            <person name="Gainer-Dewar J."/>
            <person name="Goldberg J."/>
            <person name="Griggs A."/>
            <person name="Gujja S."/>
            <person name="Hansen M."/>
            <person name="Howarth C."/>
            <person name="Imamovic A."/>
            <person name="Ireland A."/>
            <person name="Larimer J."/>
            <person name="McCowan C."/>
            <person name="Murphy C."/>
            <person name="Pearson M."/>
            <person name="Poon T.W."/>
            <person name="Priest M."/>
            <person name="Roberts A."/>
            <person name="Saif S."/>
            <person name="Shea T."/>
            <person name="Sisk P."/>
            <person name="Sykes S."/>
            <person name="Wortman J."/>
            <person name="Nusbaum C."/>
            <person name="Birren B."/>
        </authorList>
    </citation>
    <scope>NUCLEOTIDE SEQUENCE [LARGE SCALE GENOMIC DNA]</scope>
    <source>
        <strain evidence="1 2">DSM 19448</strain>
    </source>
</reference>
<evidence type="ECO:0000313" key="2">
    <source>
        <dbReference type="Proteomes" id="UP000033047"/>
    </source>
</evidence>
<dbReference type="AlphaFoldDB" id="A0A0F5JJX9"/>
<protein>
    <recommendedName>
        <fullName evidence="3">6-bladed beta-propeller</fullName>
    </recommendedName>
</protein>